<feature type="transmembrane region" description="Helical" evidence="1">
    <location>
        <begin position="355"/>
        <end position="376"/>
    </location>
</feature>
<reference evidence="2 3" key="1">
    <citation type="journal article" date="2016" name="Nat. Commun.">
        <title>Thousands of microbial genomes shed light on interconnected biogeochemical processes in an aquifer system.</title>
        <authorList>
            <person name="Anantharaman K."/>
            <person name="Brown C.T."/>
            <person name="Hug L.A."/>
            <person name="Sharon I."/>
            <person name="Castelle C.J."/>
            <person name="Probst A.J."/>
            <person name="Thomas B.C."/>
            <person name="Singh A."/>
            <person name="Wilkins M.J."/>
            <person name="Karaoz U."/>
            <person name="Brodie E.L."/>
            <person name="Williams K.H."/>
            <person name="Hubbard S.S."/>
            <person name="Banfield J.F."/>
        </authorList>
    </citation>
    <scope>NUCLEOTIDE SEQUENCE [LARGE SCALE GENOMIC DNA]</scope>
</reference>
<feature type="transmembrane region" description="Helical" evidence="1">
    <location>
        <begin position="203"/>
        <end position="224"/>
    </location>
</feature>
<proteinExistence type="predicted"/>
<gene>
    <name evidence="2" type="ORF">A3D07_00360</name>
</gene>
<feature type="transmembrane region" description="Helical" evidence="1">
    <location>
        <begin position="164"/>
        <end position="191"/>
    </location>
</feature>
<comment type="caution">
    <text evidence="2">The sequence shown here is derived from an EMBL/GenBank/DDBJ whole genome shotgun (WGS) entry which is preliminary data.</text>
</comment>
<accession>A0A1F5GKD6</accession>
<organism evidence="2 3">
    <name type="scientific">Candidatus Curtissbacteria bacterium RIFCSPHIGHO2_02_FULL_42_15</name>
    <dbReference type="NCBI Taxonomy" id="1797716"/>
    <lineage>
        <taxon>Bacteria</taxon>
        <taxon>Candidatus Curtissiibacteriota</taxon>
    </lineage>
</organism>
<keyword evidence="1" id="KW-0812">Transmembrane</keyword>
<evidence type="ECO:0000313" key="2">
    <source>
        <dbReference type="EMBL" id="OGD92247.1"/>
    </source>
</evidence>
<feature type="transmembrane region" description="Helical" evidence="1">
    <location>
        <begin position="116"/>
        <end position="133"/>
    </location>
</feature>
<dbReference type="AlphaFoldDB" id="A0A1F5GKD6"/>
<sequence length="378" mass="43559">MAKIRNFRLLVFLFVLFVLFQPAIINEKHFIYLAYSFLQGSFSLVKLPSSLIDFSYFNGQYFSPLGPVPAIILTPFVLFFKTSFPEQIIKLPLSIINFYLTYKIATKLKLAPSKSFALAVFFIFGSVYTPIAAISYSTYFSQVVTTSFLLFALYEFLHQRRWTIIGIAIALASLTRTTTLFASVFFGVFLIQKSPRITNLAKFVIPIISALILMMSYNYARFGNFFETGYRYQIVLEESAKRRELGLFSIKHIGTNIYYMLFKTPELLSHFPFLRFNDYGMSIFILSPALFLIFKAKFKDKLVKASLMTILVTLIPLITYYGIGVRQIGYRYALDLAPFLLIILASAFKKVDETLIYFLTVLSIFIVWVFTFEMLANF</sequence>
<evidence type="ECO:0000313" key="3">
    <source>
        <dbReference type="Proteomes" id="UP000177124"/>
    </source>
</evidence>
<evidence type="ECO:0000256" key="1">
    <source>
        <dbReference type="SAM" id="Phobius"/>
    </source>
</evidence>
<dbReference type="STRING" id="1797716.A3D07_00360"/>
<evidence type="ECO:0008006" key="4">
    <source>
        <dbReference type="Google" id="ProtNLM"/>
    </source>
</evidence>
<feature type="transmembrane region" description="Helical" evidence="1">
    <location>
        <begin position="139"/>
        <end position="157"/>
    </location>
</feature>
<feature type="transmembrane region" description="Helical" evidence="1">
    <location>
        <begin position="61"/>
        <end position="80"/>
    </location>
</feature>
<protein>
    <recommendedName>
        <fullName evidence="4">Glycosyltransferase RgtA/B/C/D-like domain-containing protein</fullName>
    </recommendedName>
</protein>
<feature type="transmembrane region" description="Helical" evidence="1">
    <location>
        <begin position="329"/>
        <end position="348"/>
    </location>
</feature>
<feature type="transmembrane region" description="Helical" evidence="1">
    <location>
        <begin position="274"/>
        <end position="293"/>
    </location>
</feature>
<keyword evidence="1" id="KW-0472">Membrane</keyword>
<dbReference type="EMBL" id="MFBF01000001">
    <property type="protein sequence ID" value="OGD92247.1"/>
    <property type="molecule type" value="Genomic_DNA"/>
</dbReference>
<feature type="transmembrane region" description="Helical" evidence="1">
    <location>
        <begin position="305"/>
        <end position="323"/>
    </location>
</feature>
<dbReference type="Proteomes" id="UP000177124">
    <property type="component" value="Unassembled WGS sequence"/>
</dbReference>
<keyword evidence="1" id="KW-1133">Transmembrane helix</keyword>
<name>A0A1F5GKD6_9BACT</name>
<feature type="transmembrane region" description="Helical" evidence="1">
    <location>
        <begin position="245"/>
        <end position="262"/>
    </location>
</feature>